<dbReference type="InterPro" id="IPR045573">
    <property type="entry name" value="Fut8_N_cat"/>
</dbReference>
<keyword evidence="6" id="KW-1185">Reference proteome</keyword>
<dbReference type="VEuPathDB" id="VectorBase:GBRI023510"/>
<comment type="similarity">
    <text evidence="3">Belongs to the glycosyltransferase 23 family.</text>
</comment>
<dbReference type="GO" id="GO:0006487">
    <property type="term" value="P:protein N-linked glycosylation"/>
    <property type="evidence" value="ECO:0007669"/>
    <property type="project" value="TreeGrafter"/>
</dbReference>
<dbReference type="STRING" id="37001.A0A1A9WL33"/>
<dbReference type="GO" id="GO:0046921">
    <property type="term" value="F:alpha-(1-&gt;6)-fucosyltransferase activity"/>
    <property type="evidence" value="ECO:0007669"/>
    <property type="project" value="TreeGrafter"/>
</dbReference>
<evidence type="ECO:0000313" key="5">
    <source>
        <dbReference type="EnsemblMetazoa" id="GBRI023510-PA"/>
    </source>
</evidence>
<evidence type="ECO:0000259" key="4">
    <source>
        <dbReference type="PROSITE" id="PS51659"/>
    </source>
</evidence>
<dbReference type="CDD" id="cd11300">
    <property type="entry name" value="Fut8_like"/>
    <property type="match status" value="1"/>
</dbReference>
<dbReference type="EnsemblMetazoa" id="GBRI023510-RA">
    <property type="protein sequence ID" value="GBRI023510-PA"/>
    <property type="gene ID" value="GBRI023510"/>
</dbReference>
<evidence type="ECO:0000256" key="3">
    <source>
        <dbReference type="PROSITE-ProRule" id="PRU00992"/>
    </source>
</evidence>
<dbReference type="Pfam" id="PF19745">
    <property type="entry name" value="FUT8_N_cat"/>
    <property type="match status" value="1"/>
</dbReference>
<evidence type="ECO:0000256" key="2">
    <source>
        <dbReference type="ARBA" id="ARBA00022679"/>
    </source>
</evidence>
<reference evidence="5" key="2">
    <citation type="submission" date="2020-05" db="UniProtKB">
        <authorList>
            <consortium name="EnsemblMetazoa"/>
        </authorList>
    </citation>
    <scope>IDENTIFICATION</scope>
    <source>
        <strain evidence="5">IAEA</strain>
    </source>
</reference>
<proteinExistence type="inferred from homology"/>
<accession>A0A1A9WL33</accession>
<feature type="domain" description="GT23" evidence="4">
    <location>
        <begin position="135"/>
        <end position="430"/>
    </location>
</feature>
<dbReference type="InterPro" id="IPR027350">
    <property type="entry name" value="GT23_dom"/>
</dbReference>
<evidence type="ECO:0000256" key="1">
    <source>
        <dbReference type="ARBA" id="ARBA00022676"/>
    </source>
</evidence>
<keyword evidence="1 3" id="KW-0328">Glycosyltransferase</keyword>
<keyword evidence="2 3" id="KW-0808">Transferase</keyword>
<dbReference type="Gene3D" id="3.40.50.11350">
    <property type="match status" value="1"/>
</dbReference>
<comment type="caution">
    <text evidence="3">Lacks conserved residue(s) required for the propagation of feature annotation.</text>
</comment>
<dbReference type="PANTHER" id="PTHR13132">
    <property type="entry name" value="ALPHA- 1,6 -FUCOSYLTRANSFERASE"/>
    <property type="match status" value="1"/>
</dbReference>
<dbReference type="Gene3D" id="1.10.287.1060">
    <property type="entry name" value="ESAT-6-like"/>
    <property type="match status" value="1"/>
</dbReference>
<dbReference type="PROSITE" id="PS51659">
    <property type="entry name" value="GT23"/>
    <property type="match status" value="1"/>
</dbReference>
<protein>
    <recommendedName>
        <fullName evidence="4">GT23 domain-containing protein</fullName>
    </recommendedName>
</protein>
<dbReference type="Proteomes" id="UP000091820">
    <property type="component" value="Unassembled WGS sequence"/>
</dbReference>
<dbReference type="PANTHER" id="PTHR13132:SF29">
    <property type="entry name" value="ALPHA-(1,6)-FUCOSYLTRANSFERASE"/>
    <property type="match status" value="1"/>
</dbReference>
<reference evidence="6" key="1">
    <citation type="submission" date="2014-03" db="EMBL/GenBank/DDBJ databases">
        <authorList>
            <person name="Aksoy S."/>
            <person name="Warren W."/>
            <person name="Wilson R.K."/>
        </authorList>
    </citation>
    <scope>NUCLEOTIDE SEQUENCE [LARGE SCALE GENOMIC DNA]</scope>
    <source>
        <strain evidence="6">IAEA</strain>
    </source>
</reference>
<dbReference type="AlphaFoldDB" id="A0A1A9WL33"/>
<evidence type="ECO:0000313" key="6">
    <source>
        <dbReference type="Proteomes" id="UP000091820"/>
    </source>
</evidence>
<name>A0A1A9WL33_9MUSC</name>
<sequence length="463" mass="53947">MNDILAVKFKETLDFDLRYPVSMSISDCIVCNESNLNYERIRRHIRQNIGNMWNYLNNELGKISKKYGVIVPGLQQEISNILILGAEKIHSLLIDMERMRQMDGYENWRHQESKELSDLMQRRLHYLQHPANCSKARKLVYKLTKSCGYACELHQVVYCYLVAYATQRTLILKSDNWTYDGKDWESVFHSLVSSSCIVDDDTLNTMQHISEFNNETFLSNKKVLFLLARDFSQRDLFSPSFIPNDFGSRLIRLHDEPKVWWVGQFLKYMIRPQKDVKDFLKNMMIKLGWSKPIVGVHVQRTNKVSLSAEASFLDIEESMTQVEDLLLTLKSNGRIVPRRIYLATDDANVVDEARKKYPQYEIINNSEVVGGWPNIPRRYSNDSLYGILLDIHLLSMSDYLVCNFSSQVCQIAYEIMQTLYSDAAHRFKPLNDVSYFETQAHQTIIRHDAQNHAGNSFHVADNH</sequence>
<organism evidence="5 6">
    <name type="scientific">Glossina brevipalpis</name>
    <dbReference type="NCBI Taxonomy" id="37001"/>
    <lineage>
        <taxon>Eukaryota</taxon>
        <taxon>Metazoa</taxon>
        <taxon>Ecdysozoa</taxon>
        <taxon>Arthropoda</taxon>
        <taxon>Hexapoda</taxon>
        <taxon>Insecta</taxon>
        <taxon>Pterygota</taxon>
        <taxon>Neoptera</taxon>
        <taxon>Endopterygota</taxon>
        <taxon>Diptera</taxon>
        <taxon>Brachycera</taxon>
        <taxon>Muscomorpha</taxon>
        <taxon>Hippoboscoidea</taxon>
        <taxon>Glossinidae</taxon>
        <taxon>Glossina</taxon>
    </lineage>
</organism>